<accession>A0A1G9RMW8</accession>
<name>A0A1G9RMW8_9BURK</name>
<protein>
    <submittedName>
        <fullName evidence="1">Uncharacterized protein</fullName>
    </submittedName>
</protein>
<proteinExistence type="predicted"/>
<dbReference type="EMBL" id="FNHP01000003">
    <property type="protein sequence ID" value="SDM24420.1"/>
    <property type="molecule type" value="Genomic_DNA"/>
</dbReference>
<keyword evidence="2" id="KW-1185">Reference proteome</keyword>
<dbReference type="OrthoDB" id="9814432at2"/>
<sequence>MKYLVLLAVLAVVYAIWRSQRPLPPRPPAPPHIQPPEPMVRCAHCGVHLPQSQALQHDGRSYCCEAHRRAG</sequence>
<dbReference type="RefSeq" id="WP_091568404.1">
    <property type="nucleotide sequence ID" value="NZ_FNHP01000003.1"/>
</dbReference>
<dbReference type="AlphaFoldDB" id="A0A1G9RMW8"/>
<evidence type="ECO:0000313" key="1">
    <source>
        <dbReference type="EMBL" id="SDM24420.1"/>
    </source>
</evidence>
<evidence type="ECO:0000313" key="2">
    <source>
        <dbReference type="Proteomes" id="UP000198552"/>
    </source>
</evidence>
<dbReference type="NCBIfam" id="NF041023">
    <property type="entry name" value="PP0621_fam"/>
    <property type="match status" value="1"/>
</dbReference>
<reference evidence="2" key="1">
    <citation type="submission" date="2016-10" db="EMBL/GenBank/DDBJ databases">
        <authorList>
            <person name="Varghese N."/>
            <person name="Submissions S."/>
        </authorList>
    </citation>
    <scope>NUCLEOTIDE SEQUENCE [LARGE SCALE GENOMIC DNA]</scope>
    <source>
        <strain evidence="2">EPL6</strain>
    </source>
</reference>
<dbReference type="Proteomes" id="UP000198552">
    <property type="component" value="Unassembled WGS sequence"/>
</dbReference>
<organism evidence="1 2">
    <name type="scientific">Oryzisolibacter propanilivorax</name>
    <dbReference type="NCBI Taxonomy" id="1527607"/>
    <lineage>
        <taxon>Bacteria</taxon>
        <taxon>Pseudomonadati</taxon>
        <taxon>Pseudomonadota</taxon>
        <taxon>Betaproteobacteria</taxon>
        <taxon>Burkholderiales</taxon>
        <taxon>Comamonadaceae</taxon>
        <taxon>Oryzisolibacter</taxon>
    </lineage>
</organism>
<dbReference type="STRING" id="1527607.SAMN05428957_103371"/>
<gene>
    <name evidence="1" type="ORF">SAMN05428957_103371</name>
</gene>
<dbReference type="InterPro" id="IPR049708">
    <property type="entry name" value="PP0621-like"/>
</dbReference>